<dbReference type="Pfam" id="PF14441">
    <property type="entry name" value="OTT_1508_deam"/>
    <property type="match status" value="1"/>
</dbReference>
<reference evidence="2 3" key="1">
    <citation type="submission" date="2018-05" db="EMBL/GenBank/DDBJ databases">
        <title>Genome sequencing and assembly of the regulated plant pathogen Lachnellula willkommii and related sister species for the development of diagnostic species identification markers.</title>
        <authorList>
            <person name="Giroux E."/>
            <person name="Bilodeau G."/>
        </authorList>
    </citation>
    <scope>NUCLEOTIDE SEQUENCE [LARGE SCALE GENOMIC DNA]</scope>
    <source>
        <strain evidence="2 3">CBS 185.66</strain>
    </source>
</reference>
<dbReference type="Proteomes" id="UP000431533">
    <property type="component" value="Unassembled WGS sequence"/>
</dbReference>
<feature type="non-terminal residue" evidence="2">
    <location>
        <position position="1"/>
    </location>
</feature>
<proteinExistence type="predicted"/>
<comment type="caution">
    <text evidence="2">The sequence shown here is derived from an EMBL/GenBank/DDBJ whole genome shotgun (WGS) entry which is preliminary data.</text>
</comment>
<organism evidence="2 3">
    <name type="scientific">Lachnellula hyalina</name>
    <dbReference type="NCBI Taxonomy" id="1316788"/>
    <lineage>
        <taxon>Eukaryota</taxon>
        <taxon>Fungi</taxon>
        <taxon>Dikarya</taxon>
        <taxon>Ascomycota</taxon>
        <taxon>Pezizomycotina</taxon>
        <taxon>Leotiomycetes</taxon>
        <taxon>Helotiales</taxon>
        <taxon>Lachnaceae</taxon>
        <taxon>Lachnellula</taxon>
    </lineage>
</organism>
<dbReference type="InterPro" id="IPR027796">
    <property type="entry name" value="OTT_1508_deam-like"/>
</dbReference>
<protein>
    <submittedName>
        <fullName evidence="2">Uncharacterized protein</fullName>
    </submittedName>
</protein>
<feature type="compositionally biased region" description="Low complexity" evidence="1">
    <location>
        <begin position="460"/>
        <end position="470"/>
    </location>
</feature>
<evidence type="ECO:0000313" key="2">
    <source>
        <dbReference type="EMBL" id="TVY23452.1"/>
    </source>
</evidence>
<feature type="region of interest" description="Disordered" evidence="1">
    <location>
        <begin position="449"/>
        <end position="470"/>
    </location>
</feature>
<feature type="compositionally biased region" description="Polar residues" evidence="1">
    <location>
        <begin position="414"/>
        <end position="433"/>
    </location>
</feature>
<gene>
    <name evidence="2" type="ORF">LHYA1_G007895</name>
</gene>
<evidence type="ECO:0000256" key="1">
    <source>
        <dbReference type="SAM" id="MobiDB-lite"/>
    </source>
</evidence>
<name>A0A8H8TX15_9HELO</name>
<feature type="region of interest" description="Disordered" evidence="1">
    <location>
        <begin position="414"/>
        <end position="435"/>
    </location>
</feature>
<keyword evidence="3" id="KW-1185">Reference proteome</keyword>
<dbReference type="GeneID" id="41988093"/>
<dbReference type="RefSeq" id="XP_031002240.1">
    <property type="nucleotide sequence ID" value="XM_031152819.1"/>
</dbReference>
<sequence>MWGSSTTWAQLQSSINQLATLNQVPEPPKENTLLLGQSTHRLKIMRENEIASNLAFLSATSDDSLKVMAVCVEEHVSGTGVTIRIASNSGDLLEVTSGFKILANSLEQAARRENLKDADRDALFQKVISLDRNRILSRLRSRHARTRRTIGKQPLITQLNEALHDKSTKARPGFKKGSLEAMRAKAQALKVLFVRLEHISDLTLERVNAEDIIRGIVKGAHEISKEASLSTALQTFSGDPSLKHHLPEAVGKLGRYYSASLELVCAARDRTCRVFENIQVKPVEVLVPATSQKVAEYKVHAEIQLLFFYELHPYIPRPRVICSSKSACYLCNLLFELHRGFNIPRTHGKLYTKWILPHWLDVPTERRGDLGLIATQLKAALDSKIQSTLRSKKSICYHPNESILSPHAHWPSSSALSRNLSPQPSASTSTLRPSSMPIREAITNREISCTDLPFTPPTTTPERSPSSTLETTGAIEAIKLEDKAGGVAVRDNVSLVSVGNHELPYSQSITISTPLLHLQLSKLSLAIELVQVTTGHLSITRVKDDSTNRDKNRRSIKVADIPTITTLRLNCPPNSNKLSFQLQCSPTEEFRIVFIWGADQGICSQET</sequence>
<dbReference type="AlphaFoldDB" id="A0A8H8TX15"/>
<accession>A0A8H8TX15</accession>
<dbReference type="OrthoDB" id="4851849at2759"/>
<dbReference type="EMBL" id="QGMH01000180">
    <property type="protein sequence ID" value="TVY23452.1"/>
    <property type="molecule type" value="Genomic_DNA"/>
</dbReference>
<evidence type="ECO:0000313" key="3">
    <source>
        <dbReference type="Proteomes" id="UP000431533"/>
    </source>
</evidence>